<dbReference type="RefSeq" id="WP_054580203.1">
    <property type="nucleotide sequence ID" value="NZ_CP012808.1"/>
</dbReference>
<dbReference type="Proteomes" id="UP000064939">
    <property type="component" value="Chromosome"/>
</dbReference>
<dbReference type="STRING" id="1324350.AOY20_01325"/>
<evidence type="ECO:0000313" key="2">
    <source>
        <dbReference type="EMBL" id="ALH94289.1"/>
    </source>
</evidence>
<name>A0A0N9VZX4_9GAMM</name>
<dbReference type="EMBL" id="CP012808">
    <property type="protein sequence ID" value="ALH94289.1"/>
    <property type="molecule type" value="Genomic_DNA"/>
</dbReference>
<evidence type="ECO:0000256" key="1">
    <source>
        <dbReference type="SAM" id="Phobius"/>
    </source>
</evidence>
<evidence type="ECO:0000313" key="3">
    <source>
        <dbReference type="Proteomes" id="UP000064939"/>
    </source>
</evidence>
<keyword evidence="1" id="KW-0472">Membrane</keyword>
<organism evidence="2 3">
    <name type="scientific">Acinetobacter equi</name>
    <dbReference type="NCBI Taxonomy" id="1324350"/>
    <lineage>
        <taxon>Bacteria</taxon>
        <taxon>Pseudomonadati</taxon>
        <taxon>Pseudomonadota</taxon>
        <taxon>Gammaproteobacteria</taxon>
        <taxon>Moraxellales</taxon>
        <taxon>Moraxellaceae</taxon>
        <taxon>Acinetobacter</taxon>
    </lineage>
</organism>
<accession>A0A0N9VZX4</accession>
<feature type="transmembrane region" description="Helical" evidence="1">
    <location>
        <begin position="318"/>
        <end position="337"/>
    </location>
</feature>
<gene>
    <name evidence="2" type="ORF">AOY20_01325</name>
</gene>
<keyword evidence="1" id="KW-0812">Transmembrane</keyword>
<keyword evidence="1" id="KW-1133">Transmembrane helix</keyword>
<dbReference type="OrthoDB" id="6702200at2"/>
<dbReference type="KEGG" id="aei:AOY20_01325"/>
<sequence>MALDQIWKQQLTLITYGNEYLNHEIGFQSWVNHSIFNQHHFQFRDLNSQHLLAQHFQIWLEGLKKQGCYRISLHSSSIITDEQNPNANVELLPFPHFIVSHHPKAKFAWILGKELAEWYDAENDYKAPTDQQIHLRQETFWRYELNTKLFKKVEADLLQQPQWDDIYEYTESELFKNSNAQGFIEPITEGISYFGVDFNNDSENPNRLPIFPKDYAAEYAHQTLIRLDALSTYIQNKIQQPYHEDGTVLKPEEQLMLRHFSQKLDDLSAKFIVKVANHYQTAKLTPTTPANPFDSEISESKVTSKKKFQDPQISNKSGVITLIIVTIIICLVAYYFGL</sequence>
<proteinExistence type="predicted"/>
<keyword evidence="3" id="KW-1185">Reference proteome</keyword>
<protein>
    <submittedName>
        <fullName evidence="2">Uncharacterized protein</fullName>
    </submittedName>
</protein>
<reference evidence="2 3" key="1">
    <citation type="journal article" date="2015" name="Int. J. Syst. Evol. Microbiol.">
        <title>Acinetobacter equi sp. nov. isolated from horse faeces.</title>
        <authorList>
            <person name="Poppel M.T."/>
            <person name="Skiebe E."/>
            <person name="Laue M."/>
            <person name="Bergmann H."/>
            <person name="Ebersberger I."/>
            <person name="Garn T."/>
            <person name="Fruth A."/>
            <person name="Baumgardt S."/>
            <person name="Busse H.J."/>
            <person name="Wilharm G."/>
        </authorList>
    </citation>
    <scope>NUCLEOTIDE SEQUENCE [LARGE SCALE GENOMIC DNA]</scope>
    <source>
        <strain evidence="2 3">114</strain>
    </source>
</reference>
<dbReference type="AlphaFoldDB" id="A0A0N9VZX4"/>